<dbReference type="EMBL" id="JAJJMN010000001">
    <property type="protein sequence ID" value="MCC9018680.1"/>
    <property type="molecule type" value="Genomic_DNA"/>
</dbReference>
<proteinExistence type="predicted"/>
<accession>A0ABS8M1J3</accession>
<protein>
    <recommendedName>
        <fullName evidence="3">DUF4252 domain-containing protein</fullName>
    </recommendedName>
</protein>
<keyword evidence="2" id="KW-1185">Reference proteome</keyword>
<dbReference type="RefSeq" id="WP_230000057.1">
    <property type="nucleotide sequence ID" value="NZ_JAJJMN010000001.1"/>
</dbReference>
<reference evidence="1" key="1">
    <citation type="submission" date="2021-11" db="EMBL/GenBank/DDBJ databases">
        <title>Description of novel Flavobacterium species.</title>
        <authorList>
            <person name="Saticioglu I.B."/>
            <person name="Ay H."/>
            <person name="Altun S."/>
            <person name="Duman M."/>
        </authorList>
    </citation>
    <scope>NUCLEOTIDE SEQUENCE</scope>
    <source>
        <strain evidence="1">F-126</strain>
    </source>
</reference>
<evidence type="ECO:0008006" key="3">
    <source>
        <dbReference type="Google" id="ProtNLM"/>
    </source>
</evidence>
<sequence>MRITQKIIILICLIFSTYSIGQSKMIVGNKHTIFVEIPKDWIQVQNDQLPFFIKPDEKNVSDLTYMYAYGIDYDINPKLDEWIDGNNKYLIENEKGVKIGSLDLKFENIKKDNYSNGNYKIVTYEYENKRKECLLIIECKNTIVTVVLSTSNDLEFMKYLKSFEEISKSTKILGTTLKVQE</sequence>
<evidence type="ECO:0000313" key="1">
    <source>
        <dbReference type="EMBL" id="MCC9018680.1"/>
    </source>
</evidence>
<gene>
    <name evidence="1" type="ORF">LNQ34_12935</name>
</gene>
<dbReference type="Proteomes" id="UP001430700">
    <property type="component" value="Unassembled WGS sequence"/>
</dbReference>
<name>A0ABS8M1J3_9FLAO</name>
<evidence type="ECO:0000313" key="2">
    <source>
        <dbReference type="Proteomes" id="UP001430700"/>
    </source>
</evidence>
<comment type="caution">
    <text evidence="1">The sequence shown here is derived from an EMBL/GenBank/DDBJ whole genome shotgun (WGS) entry which is preliminary data.</text>
</comment>
<organism evidence="1 2">
    <name type="scientific">Flavobacterium lipolyticum</name>
    <dbReference type="NCBI Taxonomy" id="2893754"/>
    <lineage>
        <taxon>Bacteria</taxon>
        <taxon>Pseudomonadati</taxon>
        <taxon>Bacteroidota</taxon>
        <taxon>Flavobacteriia</taxon>
        <taxon>Flavobacteriales</taxon>
        <taxon>Flavobacteriaceae</taxon>
        <taxon>Flavobacterium</taxon>
    </lineage>
</organism>